<name>A0ABW3ACM7_9ACTN</name>
<sequence>DAVVEPVEGGQRVRVTTGTVLRDLILFPDRLDAAASVDEALVTLLPGESATFLVRAPHALDPVALTSRPVLRCVNDS</sequence>
<keyword evidence="2" id="KW-1185">Reference proteome</keyword>
<evidence type="ECO:0000313" key="1">
    <source>
        <dbReference type="EMBL" id="MFD0788331.1"/>
    </source>
</evidence>
<reference evidence="2" key="1">
    <citation type="journal article" date="2019" name="Int. J. Syst. Evol. Microbiol.">
        <title>The Global Catalogue of Microorganisms (GCM) 10K type strain sequencing project: providing services to taxonomists for standard genome sequencing and annotation.</title>
        <authorList>
            <consortium name="The Broad Institute Genomics Platform"/>
            <consortium name="The Broad Institute Genome Sequencing Center for Infectious Disease"/>
            <person name="Wu L."/>
            <person name="Ma J."/>
        </authorList>
    </citation>
    <scope>NUCLEOTIDE SEQUENCE [LARGE SCALE GENOMIC DNA]</scope>
    <source>
        <strain evidence="2">JCM 32148</strain>
    </source>
</reference>
<protein>
    <submittedName>
        <fullName evidence="1">Uncharacterized protein</fullName>
    </submittedName>
</protein>
<proteinExistence type="predicted"/>
<feature type="non-terminal residue" evidence="1">
    <location>
        <position position="1"/>
    </location>
</feature>
<comment type="caution">
    <text evidence="1">The sequence shown here is derived from an EMBL/GenBank/DDBJ whole genome shotgun (WGS) entry which is preliminary data.</text>
</comment>
<accession>A0ABW3ACM7</accession>
<evidence type="ECO:0000313" key="2">
    <source>
        <dbReference type="Proteomes" id="UP001597053"/>
    </source>
</evidence>
<dbReference type="EMBL" id="JBHTHM010002692">
    <property type="protein sequence ID" value="MFD0788331.1"/>
    <property type="molecule type" value="Genomic_DNA"/>
</dbReference>
<gene>
    <name evidence="1" type="ORF">ACFQZ8_30835</name>
</gene>
<dbReference type="Proteomes" id="UP001597053">
    <property type="component" value="Unassembled WGS sequence"/>
</dbReference>
<organism evidence="1 2">
    <name type="scientific">Micromonospora azadirachtae</name>
    <dbReference type="NCBI Taxonomy" id="1970735"/>
    <lineage>
        <taxon>Bacteria</taxon>
        <taxon>Bacillati</taxon>
        <taxon>Actinomycetota</taxon>
        <taxon>Actinomycetes</taxon>
        <taxon>Micromonosporales</taxon>
        <taxon>Micromonosporaceae</taxon>
        <taxon>Micromonospora</taxon>
    </lineage>
</organism>